<organism evidence="2 3">
    <name type="scientific">Catenovulum agarivorans DS-2</name>
    <dbReference type="NCBI Taxonomy" id="1328313"/>
    <lineage>
        <taxon>Bacteria</taxon>
        <taxon>Pseudomonadati</taxon>
        <taxon>Pseudomonadota</taxon>
        <taxon>Gammaproteobacteria</taxon>
        <taxon>Alteromonadales</taxon>
        <taxon>Alteromonadaceae</taxon>
        <taxon>Catenovulum</taxon>
    </lineage>
</organism>
<dbReference type="InterPro" id="IPR052344">
    <property type="entry name" value="Transposase-related"/>
</dbReference>
<feature type="non-terminal residue" evidence="2">
    <location>
        <position position="163"/>
    </location>
</feature>
<accession>W7QGI9</accession>
<protein>
    <submittedName>
        <fullName evidence="2">Transposase</fullName>
    </submittedName>
</protein>
<keyword evidence="3" id="KW-1185">Reference proteome</keyword>
<dbReference type="InterPro" id="IPR004291">
    <property type="entry name" value="Transposase_IS66_central"/>
</dbReference>
<name>W7QGI9_9ALTE</name>
<dbReference type="eggNOG" id="COG3316">
    <property type="taxonomic scope" value="Bacteria"/>
</dbReference>
<proteinExistence type="predicted"/>
<dbReference type="Proteomes" id="UP000019276">
    <property type="component" value="Unassembled WGS sequence"/>
</dbReference>
<comment type="caution">
    <text evidence="2">The sequence shown here is derived from an EMBL/GenBank/DDBJ whole genome shotgun (WGS) entry which is preliminary data.</text>
</comment>
<sequence>MEHVRPKYSCRSCEKINTQVHIKQAPVPSTPIPKGIATPSLLSQIITSKYQYALPLYRQESMFKQHSIEISRQTMSDWIIKCASLFKPLYDRLHQVLLEQSVIQADETTVNVVSDDKFKSYMWLYCTGTDTPVINNPFRNIVLYEYQASRSGSCPVNFLQGYS</sequence>
<evidence type="ECO:0000313" key="3">
    <source>
        <dbReference type="Proteomes" id="UP000019276"/>
    </source>
</evidence>
<dbReference type="EMBL" id="ARZY01000114">
    <property type="protein sequence ID" value="EWH08037.1"/>
    <property type="molecule type" value="Genomic_DNA"/>
</dbReference>
<feature type="domain" description="Transposase IS66 central" evidence="1">
    <location>
        <begin position="34"/>
        <end position="163"/>
    </location>
</feature>
<dbReference type="Pfam" id="PF03050">
    <property type="entry name" value="DDE_Tnp_IS66"/>
    <property type="match status" value="1"/>
</dbReference>
<evidence type="ECO:0000313" key="2">
    <source>
        <dbReference type="EMBL" id="EWH08037.1"/>
    </source>
</evidence>
<dbReference type="AlphaFoldDB" id="W7QGI9"/>
<dbReference type="PANTHER" id="PTHR33678">
    <property type="entry name" value="BLL1576 PROTEIN"/>
    <property type="match status" value="1"/>
</dbReference>
<gene>
    <name evidence="2" type="ORF">DS2_19406</name>
</gene>
<reference evidence="2 3" key="1">
    <citation type="journal article" date="2014" name="Genome Announc.">
        <title>Draft Genome Sequence of the Agar-Degrading Bacterium Catenovulum sp. Strain DS-2, Isolated from Intestines of Haliotis diversicolor.</title>
        <authorList>
            <person name="Shan D."/>
            <person name="Li X."/>
            <person name="Gu Z."/>
            <person name="Wei G."/>
            <person name="Gao Z."/>
            <person name="Shao Z."/>
        </authorList>
    </citation>
    <scope>NUCLEOTIDE SEQUENCE [LARGE SCALE GENOMIC DNA]</scope>
    <source>
        <strain evidence="2 3">DS-2</strain>
    </source>
</reference>
<evidence type="ECO:0000259" key="1">
    <source>
        <dbReference type="Pfam" id="PF03050"/>
    </source>
</evidence>